<dbReference type="SUPFAM" id="SSF54695">
    <property type="entry name" value="POZ domain"/>
    <property type="match status" value="1"/>
</dbReference>
<sequence>MWKADTMSIHDDSSTVLSVRGSDAGHVADSLIQAEKQNVTALPDFYGKSPYTDADIIALDVGLAKTRYRIHRSVLAQSPELASKPALKLWGEKTNDTVALPDLDAVTAHTLVAFLYTGRYETLEWLGEEDKKKVAAYKLAACVYCAATRYKIPGLAALAQDGINAAGRDLTILDVLGVARDHAFPILPDDETWFAEYLEDAIKRAAADDPGLFVKPGFVEQIEGDRRFRQVVMRAIVGTYAAGGGIGGGDDPPMDAPTGEAEAVGGGADVVAELQHTAAVNGDIEDEVQLEDIEPSYPDSPVHRPASPGSPAAPESVTDELDFKNSKMYQSMGKPVSHVRHDSAVQTDVVQAEKTPSVVDGKEEKEVASPAADVASPASEVVIANGTTSSGKKKNKKSKKKSGTVFA</sequence>
<feature type="compositionally biased region" description="Low complexity" evidence="1">
    <location>
        <begin position="368"/>
        <end position="390"/>
    </location>
</feature>
<dbReference type="PANTHER" id="PTHR37538">
    <property type="entry name" value="BTB DOMAIN-CONTAINING PROTEIN"/>
    <property type="match status" value="1"/>
</dbReference>
<gene>
    <name evidence="3" type="ORF">P171DRAFT_266391</name>
</gene>
<evidence type="ECO:0000259" key="2">
    <source>
        <dbReference type="PROSITE" id="PS50097"/>
    </source>
</evidence>
<dbReference type="AlphaFoldDB" id="A0A9P4PLT9"/>
<protein>
    <recommendedName>
        <fullName evidence="2">BTB domain-containing protein</fullName>
    </recommendedName>
</protein>
<evidence type="ECO:0000313" key="4">
    <source>
        <dbReference type="Proteomes" id="UP000799764"/>
    </source>
</evidence>
<dbReference type="Proteomes" id="UP000799764">
    <property type="component" value="Unassembled WGS sequence"/>
</dbReference>
<feature type="region of interest" description="Disordered" evidence="1">
    <location>
        <begin position="294"/>
        <end position="318"/>
    </location>
</feature>
<feature type="domain" description="BTB" evidence="2">
    <location>
        <begin position="52"/>
        <end position="124"/>
    </location>
</feature>
<feature type="compositionally biased region" description="Basic residues" evidence="1">
    <location>
        <begin position="391"/>
        <end position="407"/>
    </location>
</feature>
<feature type="compositionally biased region" description="Low complexity" evidence="1">
    <location>
        <begin position="305"/>
        <end position="316"/>
    </location>
</feature>
<keyword evidence="4" id="KW-1185">Reference proteome</keyword>
<name>A0A9P4PLT9_9PLEO</name>
<reference evidence="3" key="1">
    <citation type="journal article" date="2020" name="Stud. Mycol.">
        <title>101 Dothideomycetes genomes: a test case for predicting lifestyles and emergence of pathogens.</title>
        <authorList>
            <person name="Haridas S."/>
            <person name="Albert R."/>
            <person name="Binder M."/>
            <person name="Bloem J."/>
            <person name="Labutti K."/>
            <person name="Salamov A."/>
            <person name="Andreopoulos B."/>
            <person name="Baker S."/>
            <person name="Barry K."/>
            <person name="Bills G."/>
            <person name="Bluhm B."/>
            <person name="Cannon C."/>
            <person name="Castanera R."/>
            <person name="Culley D."/>
            <person name="Daum C."/>
            <person name="Ezra D."/>
            <person name="Gonzalez J."/>
            <person name="Henrissat B."/>
            <person name="Kuo A."/>
            <person name="Liang C."/>
            <person name="Lipzen A."/>
            <person name="Lutzoni F."/>
            <person name="Magnuson J."/>
            <person name="Mondo S."/>
            <person name="Nolan M."/>
            <person name="Ohm R."/>
            <person name="Pangilinan J."/>
            <person name="Park H.-J."/>
            <person name="Ramirez L."/>
            <person name="Alfaro M."/>
            <person name="Sun H."/>
            <person name="Tritt A."/>
            <person name="Yoshinaga Y."/>
            <person name="Zwiers L.-H."/>
            <person name="Turgeon B."/>
            <person name="Goodwin S."/>
            <person name="Spatafora J."/>
            <person name="Crous P."/>
            <person name="Grigoriev I."/>
        </authorList>
    </citation>
    <scope>NUCLEOTIDE SEQUENCE</scope>
    <source>
        <strain evidence="3">CBS 690.94</strain>
    </source>
</reference>
<dbReference type="OrthoDB" id="3594103at2759"/>
<feature type="region of interest" description="Disordered" evidence="1">
    <location>
        <begin position="331"/>
        <end position="407"/>
    </location>
</feature>
<dbReference type="InterPro" id="IPR011333">
    <property type="entry name" value="SKP1/BTB/POZ_sf"/>
</dbReference>
<comment type="caution">
    <text evidence="3">The sequence shown here is derived from an EMBL/GenBank/DDBJ whole genome shotgun (WGS) entry which is preliminary data.</text>
</comment>
<dbReference type="InterPro" id="IPR000210">
    <property type="entry name" value="BTB/POZ_dom"/>
</dbReference>
<organism evidence="3 4">
    <name type="scientific">Karstenula rhodostoma CBS 690.94</name>
    <dbReference type="NCBI Taxonomy" id="1392251"/>
    <lineage>
        <taxon>Eukaryota</taxon>
        <taxon>Fungi</taxon>
        <taxon>Dikarya</taxon>
        <taxon>Ascomycota</taxon>
        <taxon>Pezizomycotina</taxon>
        <taxon>Dothideomycetes</taxon>
        <taxon>Pleosporomycetidae</taxon>
        <taxon>Pleosporales</taxon>
        <taxon>Massarineae</taxon>
        <taxon>Didymosphaeriaceae</taxon>
        <taxon>Karstenula</taxon>
    </lineage>
</organism>
<dbReference type="Gene3D" id="3.30.710.10">
    <property type="entry name" value="Potassium Channel Kv1.1, Chain A"/>
    <property type="match status" value="1"/>
</dbReference>
<dbReference type="PROSITE" id="PS50097">
    <property type="entry name" value="BTB"/>
    <property type="match status" value="1"/>
</dbReference>
<dbReference type="EMBL" id="MU001499">
    <property type="protein sequence ID" value="KAF2445503.1"/>
    <property type="molecule type" value="Genomic_DNA"/>
</dbReference>
<dbReference type="CDD" id="cd18186">
    <property type="entry name" value="BTB_POZ_ZBTB_KLHL-like"/>
    <property type="match status" value="1"/>
</dbReference>
<proteinExistence type="predicted"/>
<evidence type="ECO:0000313" key="3">
    <source>
        <dbReference type="EMBL" id="KAF2445503.1"/>
    </source>
</evidence>
<evidence type="ECO:0000256" key="1">
    <source>
        <dbReference type="SAM" id="MobiDB-lite"/>
    </source>
</evidence>
<dbReference type="PANTHER" id="PTHR37538:SF4">
    <property type="entry name" value="PITSLRE SERINE_THREONINE-PROTEIN KINASE CDC2L1"/>
    <property type="match status" value="1"/>
</dbReference>
<accession>A0A9P4PLT9</accession>